<keyword evidence="2" id="KW-1185">Reference proteome</keyword>
<name>A0A0C3B1L1_PILCF</name>
<dbReference type="Proteomes" id="UP000054166">
    <property type="component" value="Unassembled WGS sequence"/>
</dbReference>
<dbReference type="HOGENOM" id="CLU_1661479_0_0_1"/>
<dbReference type="InParanoid" id="A0A0C3B1L1"/>
<sequence>MSGLDEETQCLITENWGDGVEFQMLDNTGGSVGGVGQGVDMDEDYEDLPEELQGSAGFMYALWDIPAPDSQLDFKIDVVNLYLLAWTAYIPRLEDSKSPLEALALSGYLGNAPLNLSIGVSIKTLEMYRRIQFWKPSFIIEAFAKVICDLYSFRIITPY</sequence>
<evidence type="ECO:0000313" key="2">
    <source>
        <dbReference type="Proteomes" id="UP000054166"/>
    </source>
</evidence>
<gene>
    <name evidence="1" type="ORF">PILCRDRAFT_17379</name>
</gene>
<dbReference type="AlphaFoldDB" id="A0A0C3B1L1"/>
<accession>A0A0C3B1L1</accession>
<organism evidence="1 2">
    <name type="scientific">Piloderma croceum (strain F 1598)</name>
    <dbReference type="NCBI Taxonomy" id="765440"/>
    <lineage>
        <taxon>Eukaryota</taxon>
        <taxon>Fungi</taxon>
        <taxon>Dikarya</taxon>
        <taxon>Basidiomycota</taxon>
        <taxon>Agaricomycotina</taxon>
        <taxon>Agaricomycetes</taxon>
        <taxon>Agaricomycetidae</taxon>
        <taxon>Atheliales</taxon>
        <taxon>Atheliaceae</taxon>
        <taxon>Piloderma</taxon>
    </lineage>
</organism>
<dbReference type="OrthoDB" id="3057748at2759"/>
<reference evidence="2" key="2">
    <citation type="submission" date="2015-01" db="EMBL/GenBank/DDBJ databases">
        <title>Evolutionary Origins and Diversification of the Mycorrhizal Mutualists.</title>
        <authorList>
            <consortium name="DOE Joint Genome Institute"/>
            <consortium name="Mycorrhizal Genomics Consortium"/>
            <person name="Kohler A."/>
            <person name="Kuo A."/>
            <person name="Nagy L.G."/>
            <person name="Floudas D."/>
            <person name="Copeland A."/>
            <person name="Barry K.W."/>
            <person name="Cichocki N."/>
            <person name="Veneault-Fourrey C."/>
            <person name="LaButti K."/>
            <person name="Lindquist E.A."/>
            <person name="Lipzen A."/>
            <person name="Lundell T."/>
            <person name="Morin E."/>
            <person name="Murat C."/>
            <person name="Riley R."/>
            <person name="Ohm R."/>
            <person name="Sun H."/>
            <person name="Tunlid A."/>
            <person name="Henrissat B."/>
            <person name="Grigoriev I.V."/>
            <person name="Hibbett D.S."/>
            <person name="Martin F."/>
        </authorList>
    </citation>
    <scope>NUCLEOTIDE SEQUENCE [LARGE SCALE GENOMIC DNA]</scope>
    <source>
        <strain evidence="2">F 1598</strain>
    </source>
</reference>
<reference evidence="1 2" key="1">
    <citation type="submission" date="2014-04" db="EMBL/GenBank/DDBJ databases">
        <authorList>
            <consortium name="DOE Joint Genome Institute"/>
            <person name="Kuo A."/>
            <person name="Tarkka M."/>
            <person name="Buscot F."/>
            <person name="Kohler A."/>
            <person name="Nagy L.G."/>
            <person name="Floudas D."/>
            <person name="Copeland A."/>
            <person name="Barry K.W."/>
            <person name="Cichocki N."/>
            <person name="Veneault-Fourrey C."/>
            <person name="LaButti K."/>
            <person name="Lindquist E.A."/>
            <person name="Lipzen A."/>
            <person name="Lundell T."/>
            <person name="Morin E."/>
            <person name="Murat C."/>
            <person name="Sun H."/>
            <person name="Tunlid A."/>
            <person name="Henrissat B."/>
            <person name="Grigoriev I.V."/>
            <person name="Hibbett D.S."/>
            <person name="Martin F."/>
            <person name="Nordberg H.P."/>
            <person name="Cantor M.N."/>
            <person name="Hua S.X."/>
        </authorList>
    </citation>
    <scope>NUCLEOTIDE SEQUENCE [LARGE SCALE GENOMIC DNA]</scope>
    <source>
        <strain evidence="1 2">F 1598</strain>
    </source>
</reference>
<evidence type="ECO:0000313" key="1">
    <source>
        <dbReference type="EMBL" id="KIM71102.1"/>
    </source>
</evidence>
<proteinExistence type="predicted"/>
<protein>
    <submittedName>
        <fullName evidence="1">Uncharacterized protein</fullName>
    </submittedName>
</protein>
<dbReference type="EMBL" id="KN833490">
    <property type="protein sequence ID" value="KIM71102.1"/>
    <property type="molecule type" value="Genomic_DNA"/>
</dbReference>